<keyword evidence="3" id="KW-1185">Reference proteome</keyword>
<name>A0A1S3D497_DIACI</name>
<dbReference type="PANTHER" id="PTHR35450:SF2">
    <property type="entry name" value="REVERSE TRANSCRIPTASE DOMAIN-CONTAINING PROTEIN"/>
    <property type="match status" value="1"/>
</dbReference>
<evidence type="ECO:0000256" key="2">
    <source>
        <dbReference type="SAM" id="SignalP"/>
    </source>
</evidence>
<organism evidence="3 4">
    <name type="scientific">Diaphorina citri</name>
    <name type="common">Asian citrus psyllid</name>
    <dbReference type="NCBI Taxonomy" id="121845"/>
    <lineage>
        <taxon>Eukaryota</taxon>
        <taxon>Metazoa</taxon>
        <taxon>Ecdysozoa</taxon>
        <taxon>Arthropoda</taxon>
        <taxon>Hexapoda</taxon>
        <taxon>Insecta</taxon>
        <taxon>Pterygota</taxon>
        <taxon>Neoptera</taxon>
        <taxon>Paraneoptera</taxon>
        <taxon>Hemiptera</taxon>
        <taxon>Sternorrhyncha</taxon>
        <taxon>Psylloidea</taxon>
        <taxon>Psyllidae</taxon>
        <taxon>Diaphorininae</taxon>
        <taxon>Diaphorina</taxon>
    </lineage>
</organism>
<feature type="region of interest" description="Disordered" evidence="1">
    <location>
        <begin position="61"/>
        <end position="91"/>
    </location>
</feature>
<dbReference type="PaxDb" id="121845-A0A1S3D497"/>
<dbReference type="AlphaFoldDB" id="A0A1S3D497"/>
<dbReference type="RefSeq" id="XP_008474092.1">
    <property type="nucleotide sequence ID" value="XM_008475870.3"/>
</dbReference>
<protein>
    <submittedName>
        <fullName evidence="4">Splicing factor 3B subunit 2 isoform X1</fullName>
    </submittedName>
</protein>
<gene>
    <name evidence="4" type="primary">LOC103511154</name>
</gene>
<feature type="chain" id="PRO_5010248070" evidence="2">
    <location>
        <begin position="23"/>
        <end position="643"/>
    </location>
</feature>
<keyword evidence="2" id="KW-0732">Signal</keyword>
<accession>A0A1S3D497</accession>
<dbReference type="PANTHER" id="PTHR35450">
    <property type="entry name" value="REVERSE TRANSCRIPTASE DOMAIN-CONTAINING PROTEIN"/>
    <property type="match status" value="1"/>
</dbReference>
<dbReference type="KEGG" id="dci:103511154"/>
<feature type="signal peptide" evidence="2">
    <location>
        <begin position="1"/>
        <end position="22"/>
    </location>
</feature>
<sequence length="643" mass="75692">MMLLVQCVLLVINILVFGNTAAAEENDHTDVHGDITGTGPPGNMFDEVFKYAFKNYYNTPTSKVNSKESQRKSHRNYPRRQHYYYNQPPPPQPYPAQPYPQQFIFPQHYYMPPAAPPMPPYPAYQYPPYYPPHPPPPHHYGYPYSPVKEKSAETKTTQNLWELYQQLKAKFETTADTTQPEYHRSYNRRVVQNNNYYENRLRENRRYQYQIHQQNQQYQQQQPEAEKAPAAPEEPFVRYSAVQVKPKKDNERPIQYTLAPVQTRAPPTIPVREEESKVPPTIVVTREISTPVPQTTQPIPVNKVQEKENIFEPRQEEDSQTKREKEKRWEGIMSNIKSSLGITDDSESATLPEYVKRERAHIASLYCTDSPEDEEAKRRGITLIYNSQPNSLEGGAHMGFDWDEEKKLRNKPTRDMLQVYKEYKEKYEFPDYLAEKRRIERAEYKYKKKLLYKVLSSQEFKDRHDKMGKIIHRAIAQEFKLLAVDPTVSDDEYTPQPVLENEKYKLLWDLEIVVSDERHLLYSRPDMVIWNKKRNSVRIVDFAVVNYDRVIETRFRKMKKYSELAKEIMRKWHVSDVKIIPIIVTTSGCVPSCLRPNLALLGVCSDAILKRLHDSVIMSSFTIHDNFVSNHYHSLESPRHDLR</sequence>
<feature type="region of interest" description="Disordered" evidence="1">
    <location>
        <begin position="213"/>
        <end position="233"/>
    </location>
</feature>
<dbReference type="Proteomes" id="UP000079169">
    <property type="component" value="Unplaced"/>
</dbReference>
<evidence type="ECO:0000256" key="1">
    <source>
        <dbReference type="SAM" id="MobiDB-lite"/>
    </source>
</evidence>
<reference evidence="4" key="1">
    <citation type="submission" date="2025-08" db="UniProtKB">
        <authorList>
            <consortium name="RefSeq"/>
        </authorList>
    </citation>
    <scope>IDENTIFICATION</scope>
</reference>
<dbReference type="GeneID" id="103511154"/>
<evidence type="ECO:0000313" key="3">
    <source>
        <dbReference type="Proteomes" id="UP000079169"/>
    </source>
</evidence>
<proteinExistence type="predicted"/>
<evidence type="ECO:0000313" key="4">
    <source>
        <dbReference type="RefSeq" id="XP_008474092.1"/>
    </source>
</evidence>
<feature type="compositionally biased region" description="Basic residues" evidence="1">
    <location>
        <begin position="72"/>
        <end position="82"/>
    </location>
</feature>